<keyword evidence="3" id="KW-0732">Signal</keyword>
<keyword evidence="5" id="KW-1133">Transmembrane helix</keyword>
<keyword evidence="8" id="KW-1185">Reference proteome</keyword>
<evidence type="ECO:0000256" key="5">
    <source>
        <dbReference type="SAM" id="Phobius"/>
    </source>
</evidence>
<gene>
    <name evidence="7" type="ORF">CVT23_03830</name>
</gene>
<dbReference type="InterPro" id="IPR039424">
    <property type="entry name" value="SBP_5"/>
</dbReference>
<dbReference type="Gene3D" id="3.40.190.10">
    <property type="entry name" value="Periplasmic binding protein-like II"/>
    <property type="match status" value="1"/>
</dbReference>
<dbReference type="PANTHER" id="PTHR30290:SF64">
    <property type="entry name" value="ABC TRANSPORTER PERIPLASMIC BINDING PROTEIN"/>
    <property type="match status" value="1"/>
</dbReference>
<comment type="subcellular location">
    <subcellularLocation>
        <location evidence="1">Periplasm</location>
    </subcellularLocation>
</comment>
<organism evidence="7 8">
    <name type="scientific">Minwuia thermotolerans</name>
    <dbReference type="NCBI Taxonomy" id="2056226"/>
    <lineage>
        <taxon>Bacteria</taxon>
        <taxon>Pseudomonadati</taxon>
        <taxon>Pseudomonadota</taxon>
        <taxon>Alphaproteobacteria</taxon>
        <taxon>Minwuiales</taxon>
        <taxon>Minwuiaceae</taxon>
        <taxon>Minwuia</taxon>
    </lineage>
</organism>
<proteinExistence type="inferred from homology"/>
<evidence type="ECO:0000259" key="6">
    <source>
        <dbReference type="Pfam" id="PF00496"/>
    </source>
</evidence>
<dbReference type="GO" id="GO:1904680">
    <property type="term" value="F:peptide transmembrane transporter activity"/>
    <property type="evidence" value="ECO:0007669"/>
    <property type="project" value="TreeGrafter"/>
</dbReference>
<feature type="region of interest" description="Disordered" evidence="4">
    <location>
        <begin position="37"/>
        <end position="85"/>
    </location>
</feature>
<evidence type="ECO:0000256" key="4">
    <source>
        <dbReference type="SAM" id="MobiDB-lite"/>
    </source>
</evidence>
<evidence type="ECO:0000256" key="3">
    <source>
        <dbReference type="ARBA" id="ARBA00022729"/>
    </source>
</evidence>
<dbReference type="GO" id="GO:0043190">
    <property type="term" value="C:ATP-binding cassette (ABC) transporter complex"/>
    <property type="evidence" value="ECO:0007669"/>
    <property type="project" value="InterPro"/>
</dbReference>
<keyword evidence="5" id="KW-0472">Membrane</keyword>
<dbReference type="Pfam" id="PF00496">
    <property type="entry name" value="SBP_bac_5"/>
    <property type="match status" value="1"/>
</dbReference>
<dbReference type="GO" id="GO:0042884">
    <property type="term" value="P:microcin transport"/>
    <property type="evidence" value="ECO:0007669"/>
    <property type="project" value="TreeGrafter"/>
</dbReference>
<protein>
    <recommendedName>
        <fullName evidence="6">Solute-binding protein family 5 domain-containing protein</fullName>
    </recommendedName>
</protein>
<dbReference type="GO" id="GO:0015833">
    <property type="term" value="P:peptide transport"/>
    <property type="evidence" value="ECO:0007669"/>
    <property type="project" value="TreeGrafter"/>
</dbReference>
<keyword evidence="5" id="KW-0812">Transmembrane</keyword>
<reference evidence="7 8" key="1">
    <citation type="submission" date="2017-11" db="EMBL/GenBank/DDBJ databases">
        <title>Draft genome sequence of Rhizobiales bacterium SY3-13.</title>
        <authorList>
            <person name="Sun C."/>
        </authorList>
    </citation>
    <scope>NUCLEOTIDE SEQUENCE [LARGE SCALE GENOMIC DNA]</scope>
    <source>
        <strain evidence="7 8">SY3-13</strain>
    </source>
</reference>
<dbReference type="OrthoDB" id="9803988at2"/>
<feature type="transmembrane region" description="Helical" evidence="5">
    <location>
        <begin position="88"/>
        <end position="108"/>
    </location>
</feature>
<comment type="caution">
    <text evidence="7">The sequence shown here is derived from an EMBL/GenBank/DDBJ whole genome shotgun (WGS) entry which is preliminary data.</text>
</comment>
<dbReference type="AlphaFoldDB" id="A0A2M9G5M7"/>
<name>A0A2M9G5M7_9PROT</name>
<dbReference type="EMBL" id="PHIG01000011">
    <property type="protein sequence ID" value="PJK31004.1"/>
    <property type="molecule type" value="Genomic_DNA"/>
</dbReference>
<evidence type="ECO:0000313" key="7">
    <source>
        <dbReference type="EMBL" id="PJK31004.1"/>
    </source>
</evidence>
<evidence type="ECO:0000256" key="2">
    <source>
        <dbReference type="ARBA" id="ARBA00005695"/>
    </source>
</evidence>
<dbReference type="CDD" id="cd08497">
    <property type="entry name" value="MbnE-like"/>
    <property type="match status" value="1"/>
</dbReference>
<sequence length="681" mass="77451">MAIIDGFLTKWRAIWNGLGARVQRIGRAGGMETVHVRPAGPDHGEQGGLSHRGSHQRRFRDLAPDVAGRPGTAPGADRRGSRRHQHRLRRLAGGGFLVIAAALAGVAATAQSHHGIAMHGEPAYPPGFPHFGYVDPAAPRGGTLTLAAQQGSFDSLNPFIFRGQAAEGWRLVFEALTKRSQDEPFSLYGLIAEEVEMDPARKWIRFRLRQGARFADGEPVKVHDILWSWETLRDSGRPNHRLYYKEVARVEVDGRDVTFHFRSGDNRELPMLMALMPVLPSHWFEANGFDRTTLTPIPGSGPYEVGRVEPGRRIEYLRREDYWGRKLNVNRGDYNFDRIIYEFFRDGTARFESLKAGVYDVHYEDDPARWVESYDFPAMRDGRFRRLELPMKRPAGMRGFVFNTRQPPFDNPGVREALTLAFDFEWANENLYYGAYRRNESYFENSDLAASGLPDAAQRRLLEPWRSEAPPDTFGPAVVPPPTPDAAARRENLRRALDLLDEAGWRIGTDRALRNADGRPFAFEILLYQPDQERLALHFARSLERLGISADVRTVDPAQFERRRRGFEFDMIINHWYQSLSPGSEQWYYWGSAQADEPASRNYAGVRSAAVDEMVARMTAAATRDELRAASRSLDRLLRAGRYVIPLYWEPAVRMIVDSGLRRPGETPVYGPVLTTWWRAE</sequence>
<dbReference type="Proteomes" id="UP000229498">
    <property type="component" value="Unassembled WGS sequence"/>
</dbReference>
<dbReference type="InterPro" id="IPR000914">
    <property type="entry name" value="SBP_5_dom"/>
</dbReference>
<feature type="domain" description="Solute-binding protein family 5" evidence="6">
    <location>
        <begin position="188"/>
        <end position="594"/>
    </location>
</feature>
<dbReference type="PIRSF" id="PIRSF002741">
    <property type="entry name" value="MppA"/>
    <property type="match status" value="1"/>
</dbReference>
<dbReference type="GO" id="GO:0030288">
    <property type="term" value="C:outer membrane-bounded periplasmic space"/>
    <property type="evidence" value="ECO:0007669"/>
    <property type="project" value="TreeGrafter"/>
</dbReference>
<comment type="similarity">
    <text evidence="2">Belongs to the bacterial solute-binding protein 5 family.</text>
</comment>
<dbReference type="SUPFAM" id="SSF53850">
    <property type="entry name" value="Periplasmic binding protein-like II"/>
    <property type="match status" value="1"/>
</dbReference>
<dbReference type="InterPro" id="IPR030678">
    <property type="entry name" value="Peptide/Ni-bd"/>
</dbReference>
<dbReference type="PANTHER" id="PTHR30290">
    <property type="entry name" value="PERIPLASMIC BINDING COMPONENT OF ABC TRANSPORTER"/>
    <property type="match status" value="1"/>
</dbReference>
<evidence type="ECO:0000256" key="1">
    <source>
        <dbReference type="ARBA" id="ARBA00004418"/>
    </source>
</evidence>
<accession>A0A2M9G5M7</accession>
<evidence type="ECO:0000313" key="8">
    <source>
        <dbReference type="Proteomes" id="UP000229498"/>
    </source>
</evidence>
<dbReference type="Gene3D" id="3.10.105.10">
    <property type="entry name" value="Dipeptide-binding Protein, Domain 3"/>
    <property type="match status" value="1"/>
</dbReference>